<evidence type="ECO:0000313" key="8">
    <source>
        <dbReference type="EMBL" id="RSL59609.1"/>
    </source>
</evidence>
<name>A0A428Q310_9HYPO</name>
<dbReference type="Gene3D" id="3.30.360.10">
    <property type="entry name" value="Dihydrodipicolinate Reductase, domain 2"/>
    <property type="match status" value="1"/>
</dbReference>
<dbReference type="SUPFAM" id="SSF51735">
    <property type="entry name" value="NAD(P)-binding Rossmann-fold domains"/>
    <property type="match status" value="1"/>
</dbReference>
<dbReference type="InterPro" id="IPR000683">
    <property type="entry name" value="Gfo/Idh/MocA-like_OxRdtase_N"/>
</dbReference>
<dbReference type="Proteomes" id="UP000287972">
    <property type="component" value="Unassembled WGS sequence"/>
</dbReference>
<feature type="domain" description="Gfo/Idh/MocA-like oxidoreductase N-terminal" evidence="6">
    <location>
        <begin position="7"/>
        <end position="132"/>
    </location>
</feature>
<evidence type="ECO:0000256" key="2">
    <source>
        <dbReference type="ARBA" id="ARBA00023002"/>
    </source>
</evidence>
<dbReference type="GO" id="GO:0000166">
    <property type="term" value="F:nucleotide binding"/>
    <property type="evidence" value="ECO:0007669"/>
    <property type="project" value="InterPro"/>
</dbReference>
<dbReference type="Pfam" id="PF22725">
    <property type="entry name" value="GFO_IDH_MocA_C3"/>
    <property type="match status" value="1"/>
</dbReference>
<evidence type="ECO:0000256" key="5">
    <source>
        <dbReference type="ARBA" id="ARBA00049233"/>
    </source>
</evidence>
<evidence type="ECO:0000259" key="7">
    <source>
        <dbReference type="Pfam" id="PF22725"/>
    </source>
</evidence>
<dbReference type="InterPro" id="IPR055170">
    <property type="entry name" value="GFO_IDH_MocA-like_dom"/>
</dbReference>
<comment type="similarity">
    <text evidence="1">Belongs to the Gfo/Idh/MocA family.</text>
</comment>
<dbReference type="PANTHER" id="PTHR22604">
    <property type="entry name" value="OXIDOREDUCTASES"/>
    <property type="match status" value="1"/>
</dbReference>
<comment type="catalytic activity">
    <reaction evidence="5">
        <text>D-xylose + NADP(+) = D-xylono-1,5-lactone + NADPH + H(+)</text>
        <dbReference type="Rhea" id="RHEA:22000"/>
        <dbReference type="ChEBI" id="CHEBI:15378"/>
        <dbReference type="ChEBI" id="CHEBI:15867"/>
        <dbReference type="ChEBI" id="CHEBI:53455"/>
        <dbReference type="ChEBI" id="CHEBI:57783"/>
        <dbReference type="ChEBI" id="CHEBI:58349"/>
        <dbReference type="EC" id="1.1.1.179"/>
    </reaction>
</comment>
<comment type="caution">
    <text evidence="8">The sequence shown here is derived from an EMBL/GenBank/DDBJ whole genome shotgun (WGS) entry which is preliminary data.</text>
</comment>
<dbReference type="Pfam" id="PF01408">
    <property type="entry name" value="GFO_IDH_MocA"/>
    <property type="match status" value="1"/>
</dbReference>
<protein>
    <recommendedName>
        <fullName evidence="3">D-xylose 1-dehydrogenase (NADP(+), D-xylono-1,5-lactone-forming)</fullName>
        <ecNumber evidence="3">1.1.1.179</ecNumber>
    </recommendedName>
    <alternativeName>
        <fullName evidence="4">D-xylose-NADP dehydrogenase</fullName>
    </alternativeName>
</protein>
<keyword evidence="9" id="KW-1185">Reference proteome</keyword>
<accession>A0A428Q310</accession>
<keyword evidence="2" id="KW-0560">Oxidoreductase</keyword>
<organism evidence="8 9">
    <name type="scientific">Fusarium floridanum</name>
    <dbReference type="NCBI Taxonomy" id="1325733"/>
    <lineage>
        <taxon>Eukaryota</taxon>
        <taxon>Fungi</taxon>
        <taxon>Dikarya</taxon>
        <taxon>Ascomycota</taxon>
        <taxon>Pezizomycotina</taxon>
        <taxon>Sordariomycetes</taxon>
        <taxon>Hypocreomycetidae</taxon>
        <taxon>Hypocreales</taxon>
        <taxon>Nectriaceae</taxon>
        <taxon>Fusarium</taxon>
        <taxon>Fusarium solani species complex</taxon>
    </lineage>
</organism>
<dbReference type="Gene3D" id="3.40.50.720">
    <property type="entry name" value="NAD(P)-binding Rossmann-like Domain"/>
    <property type="match status" value="1"/>
</dbReference>
<dbReference type="InterPro" id="IPR036291">
    <property type="entry name" value="NAD(P)-bd_dom_sf"/>
</dbReference>
<gene>
    <name evidence="8" type="ORF">CEP51_013890</name>
</gene>
<evidence type="ECO:0000256" key="3">
    <source>
        <dbReference type="ARBA" id="ARBA00038984"/>
    </source>
</evidence>
<evidence type="ECO:0000256" key="4">
    <source>
        <dbReference type="ARBA" id="ARBA00042988"/>
    </source>
</evidence>
<proteinExistence type="inferred from homology"/>
<dbReference type="EC" id="1.1.1.179" evidence="3"/>
<feature type="domain" description="GFO/IDH/MocA-like oxidoreductase" evidence="7">
    <location>
        <begin position="150"/>
        <end position="268"/>
    </location>
</feature>
<dbReference type="InterPro" id="IPR050984">
    <property type="entry name" value="Gfo/Idh/MocA_domain"/>
</dbReference>
<dbReference type="PANTHER" id="PTHR22604:SF105">
    <property type="entry name" value="TRANS-1,2-DIHYDROBENZENE-1,2-DIOL DEHYDROGENASE"/>
    <property type="match status" value="1"/>
</dbReference>
<dbReference type="EMBL" id="NKCL01000607">
    <property type="protein sequence ID" value="RSL59609.1"/>
    <property type="molecule type" value="Genomic_DNA"/>
</dbReference>
<dbReference type="AlphaFoldDB" id="A0A428Q310"/>
<evidence type="ECO:0000256" key="1">
    <source>
        <dbReference type="ARBA" id="ARBA00010928"/>
    </source>
</evidence>
<sequence length="365" mass="40170">MANLQSLRWGIIATGQISSHFVQDLVLERPDAPIRHIVQAIGSSSIEKGQAFASKFLPGFSPNIYGSYDECYQDPEVDIIYIGTPHAFHKQNCLDAIAAGKNVLCEKAFTVTAKEAIEVFEAARAKGVFVMEAMWTRHFPLVKRLQQLLHKEGLIGDIKRVFCDFGLKMDIASLGHESRLKNPSLGAGSLLDIGIYSLTWALLGLESEAKDQSQGPTIVAKQTLQDAIDIATAAILLYPDGRQGIITSSLEVESDDAFCRIEGSHGHILVEGLGTSVPSSFIVFTSKSPSDAGWMDSKKQGLKAKRYDFEHPGMGFYWEADAAAAHILAGERESDRMPWSETVRVMKILDEIRRQGGARFPQDEE</sequence>
<dbReference type="SUPFAM" id="SSF55347">
    <property type="entry name" value="Glyceraldehyde-3-phosphate dehydrogenase-like, C-terminal domain"/>
    <property type="match status" value="1"/>
</dbReference>
<dbReference type="GO" id="GO:0047837">
    <property type="term" value="F:D-xylose 1-dehydrogenase (NADP+) activity"/>
    <property type="evidence" value="ECO:0007669"/>
    <property type="project" value="UniProtKB-EC"/>
</dbReference>
<evidence type="ECO:0000259" key="6">
    <source>
        <dbReference type="Pfam" id="PF01408"/>
    </source>
</evidence>
<reference evidence="8 9" key="1">
    <citation type="submission" date="2017-06" db="EMBL/GenBank/DDBJ databases">
        <title>Comparative genomic analysis of Ambrosia Fusariam Clade fungi.</title>
        <authorList>
            <person name="Stajich J.E."/>
            <person name="Carrillo J."/>
            <person name="Kijimoto T."/>
            <person name="Eskalen A."/>
            <person name="O'Donnell K."/>
            <person name="Kasson M."/>
        </authorList>
    </citation>
    <scope>NUCLEOTIDE SEQUENCE [LARGE SCALE GENOMIC DNA]</scope>
    <source>
        <strain evidence="8 9">NRRL62606</strain>
    </source>
</reference>
<evidence type="ECO:0000313" key="9">
    <source>
        <dbReference type="Proteomes" id="UP000287972"/>
    </source>
</evidence>